<feature type="transmembrane region" description="Helical" evidence="1">
    <location>
        <begin position="164"/>
        <end position="185"/>
    </location>
</feature>
<proteinExistence type="predicted"/>
<keyword evidence="3" id="KW-1185">Reference proteome</keyword>
<keyword evidence="1" id="KW-0812">Transmembrane</keyword>
<feature type="transmembrane region" description="Helical" evidence="1">
    <location>
        <begin position="206"/>
        <end position="229"/>
    </location>
</feature>
<evidence type="ECO:0000313" key="3">
    <source>
        <dbReference type="Proteomes" id="UP000252167"/>
    </source>
</evidence>
<dbReference type="AlphaFoldDB" id="A0A365YPA6"/>
<feature type="transmembrane region" description="Helical" evidence="1">
    <location>
        <begin position="62"/>
        <end position="84"/>
    </location>
</feature>
<dbReference type="Proteomes" id="UP000252167">
    <property type="component" value="Unassembled WGS sequence"/>
</dbReference>
<keyword evidence="1" id="KW-1133">Transmembrane helix</keyword>
<name>A0A365YPA6_9MICC</name>
<protein>
    <submittedName>
        <fullName evidence="2">Uncharacterized protein</fullName>
    </submittedName>
</protein>
<gene>
    <name evidence="2" type="ORF">C1H84_01980</name>
</gene>
<dbReference type="EMBL" id="POAF01000001">
    <property type="protein sequence ID" value="RBM04090.1"/>
    <property type="molecule type" value="Genomic_DNA"/>
</dbReference>
<organism evidence="2 3">
    <name type="scientific">Glutamicibacter soli</name>
    <dbReference type="NCBI Taxonomy" id="453836"/>
    <lineage>
        <taxon>Bacteria</taxon>
        <taxon>Bacillati</taxon>
        <taxon>Actinomycetota</taxon>
        <taxon>Actinomycetes</taxon>
        <taxon>Micrococcales</taxon>
        <taxon>Micrococcaceae</taxon>
        <taxon>Glutamicibacter</taxon>
    </lineage>
</organism>
<feature type="transmembrane region" description="Helical" evidence="1">
    <location>
        <begin position="118"/>
        <end position="144"/>
    </location>
</feature>
<reference evidence="2 3" key="1">
    <citation type="submission" date="2018-01" db="EMBL/GenBank/DDBJ databases">
        <title>Glutamicibacter soli strain NHPC-3 Whole genome sequence and assembly.</title>
        <authorList>
            <person name="Choudhury P."/>
            <person name="Gupta D."/>
            <person name="Sengupta K."/>
            <person name="Jawed A."/>
            <person name="Sultana N."/>
            <person name="Saha P."/>
        </authorList>
    </citation>
    <scope>NUCLEOTIDE SEQUENCE [LARGE SCALE GENOMIC DNA]</scope>
    <source>
        <strain evidence="2 3">NHPC-3</strain>
    </source>
</reference>
<dbReference type="RefSeq" id="WP_113606408.1">
    <property type="nucleotide sequence ID" value="NZ_POAF01000001.1"/>
</dbReference>
<accession>A0A365YPA6</accession>
<evidence type="ECO:0000313" key="2">
    <source>
        <dbReference type="EMBL" id="RBM04090.1"/>
    </source>
</evidence>
<sequence>MQMANQAASGSTSHKNIPFCSLREDEWAQVPRTIPDLWLGVGVWVPLGALLLYLIRFAPQPLVLGSWAPILLSYSFFIGVIVLLGGAGRHAAWIGLAAAIWFDALLDPTGTEQQVLYAAMGYFGLLAIAGLIGQLRFAALLTTWHRQAQGSVQVPSNAFKPLRYSQLIPTWMWGLTSAIVVWPLLKAGWKFFTVADMDFAAVDAELYYELGVGLGVMALVQLVGLFKWFESRSVPLMALEIPGVPETGPLGFIGVGNGLPASQVQSAQCTCAQDEANNKAEDFKHPGWFLVSDQCAVHGIRAVNEVSAGQFLEIAQEPWVYGANVEALPCAGTGRMVISGLYGWGSKPVRLGVRSFFSGGLQTGAHLLPGTAREPLRRATRSIRWVDPRGNALAPEAIDAASEQVIDRINLAPVGLRGHAVRVAGQRVRFEAADARIPAERDAARS</sequence>
<keyword evidence="1" id="KW-0472">Membrane</keyword>
<feature type="transmembrane region" description="Helical" evidence="1">
    <location>
        <begin position="37"/>
        <end position="55"/>
    </location>
</feature>
<comment type="caution">
    <text evidence="2">The sequence shown here is derived from an EMBL/GenBank/DDBJ whole genome shotgun (WGS) entry which is preliminary data.</text>
</comment>
<evidence type="ECO:0000256" key="1">
    <source>
        <dbReference type="SAM" id="Phobius"/>
    </source>
</evidence>